<evidence type="ECO:0008006" key="4">
    <source>
        <dbReference type="Google" id="ProtNLM"/>
    </source>
</evidence>
<name>A0ABD1KBB6_9TELE</name>
<feature type="region of interest" description="Disordered" evidence="1">
    <location>
        <begin position="1"/>
        <end position="28"/>
    </location>
</feature>
<feature type="region of interest" description="Disordered" evidence="1">
    <location>
        <begin position="46"/>
        <end position="71"/>
    </location>
</feature>
<dbReference type="EMBL" id="JBHFQA010000007">
    <property type="protein sequence ID" value="KAL2096418.1"/>
    <property type="molecule type" value="Genomic_DNA"/>
</dbReference>
<gene>
    <name evidence="2" type="ORF">ACEWY4_008566</name>
</gene>
<comment type="caution">
    <text evidence="2">The sequence shown here is derived from an EMBL/GenBank/DDBJ whole genome shotgun (WGS) entry which is preliminary data.</text>
</comment>
<evidence type="ECO:0000313" key="3">
    <source>
        <dbReference type="Proteomes" id="UP001591681"/>
    </source>
</evidence>
<accession>A0ABD1KBB6</accession>
<organism evidence="2 3">
    <name type="scientific">Coilia grayii</name>
    <name type="common">Gray's grenadier anchovy</name>
    <dbReference type="NCBI Taxonomy" id="363190"/>
    <lineage>
        <taxon>Eukaryota</taxon>
        <taxon>Metazoa</taxon>
        <taxon>Chordata</taxon>
        <taxon>Craniata</taxon>
        <taxon>Vertebrata</taxon>
        <taxon>Euteleostomi</taxon>
        <taxon>Actinopterygii</taxon>
        <taxon>Neopterygii</taxon>
        <taxon>Teleostei</taxon>
        <taxon>Clupei</taxon>
        <taxon>Clupeiformes</taxon>
        <taxon>Clupeoidei</taxon>
        <taxon>Engraulidae</taxon>
        <taxon>Coilinae</taxon>
        <taxon>Coilia</taxon>
    </lineage>
</organism>
<dbReference type="PANTHER" id="PTHR33332">
    <property type="entry name" value="REVERSE TRANSCRIPTASE DOMAIN-CONTAINING PROTEIN"/>
    <property type="match status" value="1"/>
</dbReference>
<evidence type="ECO:0000256" key="1">
    <source>
        <dbReference type="SAM" id="MobiDB-lite"/>
    </source>
</evidence>
<proteinExistence type="predicted"/>
<protein>
    <recommendedName>
        <fullName evidence="4">Reverse transcriptase domain-containing protein</fullName>
    </recommendedName>
</protein>
<dbReference type="AlphaFoldDB" id="A0ABD1KBB6"/>
<dbReference type="Proteomes" id="UP001591681">
    <property type="component" value="Unassembled WGS sequence"/>
</dbReference>
<feature type="compositionally biased region" description="Low complexity" evidence="1">
    <location>
        <begin position="1"/>
        <end position="16"/>
    </location>
</feature>
<evidence type="ECO:0000313" key="2">
    <source>
        <dbReference type="EMBL" id="KAL2096418.1"/>
    </source>
</evidence>
<keyword evidence="3" id="KW-1185">Reference proteome</keyword>
<reference evidence="2 3" key="1">
    <citation type="submission" date="2024-09" db="EMBL/GenBank/DDBJ databases">
        <title>A chromosome-level genome assembly of Gray's grenadier anchovy, Coilia grayii.</title>
        <authorList>
            <person name="Fu Z."/>
        </authorList>
    </citation>
    <scope>NUCLEOTIDE SEQUENCE [LARGE SCALE GENOMIC DNA]</scope>
    <source>
        <strain evidence="2">G4</strain>
        <tissue evidence="2">Muscle</tissue>
    </source>
</reference>
<sequence>MATGSTASAASPTVGGDPSNPAAPTGALAGKCNSHLSGHNRVIQCNSHSSGRNRLSQCNSHSSGRNRVSQCNSHLSGRNRVIQCNSHLTGCNRVSQRNSHLSGRNRVIQCNSHLSGSNILAAITPLLKKPGLDPDDPNHFRHISNLTFLSELLKRAVAAQLNQHLLNNKLYETFQSDFRTHHHIETALLKVTSAAFDTVNHSILLSRLQSIGITDTALCWFNSYLSGRSHYININNHTSPYK</sequence>